<dbReference type="AlphaFoldDB" id="A0A556C9J3"/>
<dbReference type="RefSeq" id="WP_143923383.1">
    <property type="nucleotide sequence ID" value="NZ_VLTK01000009.1"/>
</dbReference>
<sequence>MKSAVPGRLVATVAISILALTGCQEGQEPSTEASTPSAGTDVDVPSRSTSPAPETRTAPSYTDPSKADTYCEAIADLAQLNDEAAEDDEEATIGQMGDRLDLLVSGTAHISKLAPNQAAEEEWKAVSDDYSEATNLFKSSGGQVSNTDFLVLLSDATQTANSTYRHQADSVKEKCGVDITKLIAEEKQ</sequence>
<proteinExistence type="predicted"/>
<accession>A0A556C9J3</accession>
<evidence type="ECO:0000256" key="1">
    <source>
        <dbReference type="SAM" id="MobiDB-lite"/>
    </source>
</evidence>
<feature type="compositionally biased region" description="Polar residues" evidence="1">
    <location>
        <begin position="46"/>
        <end position="63"/>
    </location>
</feature>
<feature type="region of interest" description="Disordered" evidence="1">
    <location>
        <begin position="25"/>
        <end position="66"/>
    </location>
</feature>
<dbReference type="EMBL" id="VLTK01000009">
    <property type="protein sequence ID" value="TSI14071.1"/>
    <property type="molecule type" value="Genomic_DNA"/>
</dbReference>
<evidence type="ECO:0000313" key="2">
    <source>
        <dbReference type="EMBL" id="TSI14071.1"/>
    </source>
</evidence>
<dbReference type="OrthoDB" id="4809916at2"/>
<protein>
    <recommendedName>
        <fullName evidence="4">Lipoprotein</fullName>
    </recommendedName>
</protein>
<feature type="compositionally biased region" description="Polar residues" evidence="1">
    <location>
        <begin position="27"/>
        <end position="38"/>
    </location>
</feature>
<evidence type="ECO:0008006" key="4">
    <source>
        <dbReference type="Google" id="ProtNLM"/>
    </source>
</evidence>
<dbReference type="PROSITE" id="PS51257">
    <property type="entry name" value="PROKAR_LIPOPROTEIN"/>
    <property type="match status" value="1"/>
</dbReference>
<dbReference type="Proteomes" id="UP000316406">
    <property type="component" value="Unassembled WGS sequence"/>
</dbReference>
<comment type="caution">
    <text evidence="2">The sequence shown here is derived from an EMBL/GenBank/DDBJ whole genome shotgun (WGS) entry which is preliminary data.</text>
</comment>
<keyword evidence="3" id="KW-1185">Reference proteome</keyword>
<evidence type="ECO:0000313" key="3">
    <source>
        <dbReference type="Proteomes" id="UP000316406"/>
    </source>
</evidence>
<reference evidence="2 3" key="1">
    <citation type="submission" date="2019-07" db="EMBL/GenBank/DDBJ databases">
        <title>Draft genome sequence of Brevibacterium aurantiacum XU54 isolated from Xinjiang China.</title>
        <authorList>
            <person name="Xu X."/>
        </authorList>
    </citation>
    <scope>NUCLEOTIDE SEQUENCE [LARGE SCALE GENOMIC DNA]</scope>
    <source>
        <strain evidence="2 3">XU54</strain>
    </source>
</reference>
<organism evidence="2 3">
    <name type="scientific">Brevibacterium aurantiacum</name>
    <dbReference type="NCBI Taxonomy" id="273384"/>
    <lineage>
        <taxon>Bacteria</taxon>
        <taxon>Bacillati</taxon>
        <taxon>Actinomycetota</taxon>
        <taxon>Actinomycetes</taxon>
        <taxon>Micrococcales</taxon>
        <taxon>Brevibacteriaceae</taxon>
        <taxon>Brevibacterium</taxon>
    </lineage>
</organism>
<gene>
    <name evidence="2" type="ORF">FO013_15040</name>
</gene>
<name>A0A556C9J3_BREAU</name>